<dbReference type="InterPro" id="IPR052381">
    <property type="entry name" value="AAA_domain_protein"/>
</dbReference>
<dbReference type="GO" id="GO:0016887">
    <property type="term" value="F:ATP hydrolysis activity"/>
    <property type="evidence" value="ECO:0007669"/>
    <property type="project" value="InterPro"/>
</dbReference>
<dbReference type="Proteomes" id="UP000179266">
    <property type="component" value="Unassembled WGS sequence"/>
</dbReference>
<evidence type="ECO:0000259" key="5">
    <source>
        <dbReference type="SMART" id="SM00382"/>
    </source>
</evidence>
<comment type="caution">
    <text evidence="6">The sequence shown here is derived from an EMBL/GenBank/DDBJ whole genome shotgun (WGS) entry which is preliminary data.</text>
</comment>
<evidence type="ECO:0000313" key="6">
    <source>
        <dbReference type="EMBL" id="OGL47332.1"/>
    </source>
</evidence>
<proteinExistence type="inferred from homology"/>
<dbReference type="Pfam" id="PF00004">
    <property type="entry name" value="AAA"/>
    <property type="match status" value="1"/>
</dbReference>
<evidence type="ECO:0000256" key="2">
    <source>
        <dbReference type="ARBA" id="ARBA00022840"/>
    </source>
</evidence>
<dbReference type="Gene3D" id="1.10.8.60">
    <property type="match status" value="1"/>
</dbReference>
<evidence type="ECO:0000256" key="1">
    <source>
        <dbReference type="ARBA" id="ARBA00022741"/>
    </source>
</evidence>
<dbReference type="SUPFAM" id="SSF52540">
    <property type="entry name" value="P-loop containing nucleoside triphosphate hydrolases"/>
    <property type="match status" value="1"/>
</dbReference>
<keyword evidence="2" id="KW-0067">ATP-binding</keyword>
<dbReference type="GO" id="GO:0005524">
    <property type="term" value="F:ATP binding"/>
    <property type="evidence" value="ECO:0007669"/>
    <property type="project" value="UniProtKB-KW"/>
</dbReference>
<dbReference type="InterPro" id="IPR003959">
    <property type="entry name" value="ATPase_AAA_core"/>
</dbReference>
<accession>A0A1F7S0K0</accession>
<organism evidence="6 7">
    <name type="scientific">Candidatus Schekmanbacteria bacterium RBG_13_48_7</name>
    <dbReference type="NCBI Taxonomy" id="1817878"/>
    <lineage>
        <taxon>Bacteria</taxon>
        <taxon>Candidatus Schekmaniibacteriota</taxon>
    </lineage>
</organism>
<name>A0A1F7S0K0_9BACT</name>
<keyword evidence="1" id="KW-0547">Nucleotide-binding</keyword>
<dbReference type="PANTHER" id="PTHR42960:SF1">
    <property type="entry name" value="YCF46 PROTEIN"/>
    <property type="match status" value="1"/>
</dbReference>
<dbReference type="AlphaFoldDB" id="A0A1F7S0K0"/>
<evidence type="ECO:0000256" key="3">
    <source>
        <dbReference type="ARBA" id="ARBA00038088"/>
    </source>
</evidence>
<dbReference type="EMBL" id="MGDD01000083">
    <property type="protein sequence ID" value="OGL47332.1"/>
    <property type="molecule type" value="Genomic_DNA"/>
</dbReference>
<sequence length="487" mass="54808">MSRKINDELETLIRARYPLILIETFEEDRAQRILEQIAVKREKKIFCWTITRGIHEYAVSLQSKKSVDSSTKDPLAMMDLIIQMVEPAIYILKDFHPYINDPSIVRRLRELAFHLKNSYKTVVFISPKFKIPMELEKDISIIELPLPELSELNELLTNTINEVNEKTELKIDPAKVPREPILKAALGLTLNEAENVFAKSLVLGGRLTLEDIPVILGEKEQLIKKSGILEYYPAREAFSEIGGLEILKHWLAKRRLAFSEKAKQFGLPFPKGVLILGVQGCGKSLCAKAVSSLWKLPLLRFDVGKVFASLIGSSEANIRSAIMAAESVAPAILWIDEVEKAFAGVMSSGMSDGGTTARVFGNFLTWLQEKTSPVFVIATANNISALPPELLRKGRLDEVFFVDLPTENERNDIFRIHLQKRKRDPGKIDVKKLAQEAKEFSGAEIEQTIISALFDSFEKQTALNTEMISRAITETVPLSKTMKEEIN</sequence>
<feature type="domain" description="AAA+ ATPase" evidence="5">
    <location>
        <begin position="269"/>
        <end position="406"/>
    </location>
</feature>
<dbReference type="InterPro" id="IPR003593">
    <property type="entry name" value="AAA+_ATPase"/>
</dbReference>
<gene>
    <name evidence="6" type="ORF">A2161_02950</name>
</gene>
<dbReference type="PANTHER" id="PTHR42960">
    <property type="entry name" value="YCF46 PROTEIN"/>
    <property type="match status" value="1"/>
</dbReference>
<dbReference type="InterPro" id="IPR027417">
    <property type="entry name" value="P-loop_NTPase"/>
</dbReference>
<comment type="similarity">
    <text evidence="3">Belongs to the AAA ATPase family. Highly divergent.</text>
</comment>
<reference evidence="6 7" key="1">
    <citation type="journal article" date="2016" name="Nat. Commun.">
        <title>Thousands of microbial genomes shed light on interconnected biogeochemical processes in an aquifer system.</title>
        <authorList>
            <person name="Anantharaman K."/>
            <person name="Brown C.T."/>
            <person name="Hug L.A."/>
            <person name="Sharon I."/>
            <person name="Castelle C.J."/>
            <person name="Probst A.J."/>
            <person name="Thomas B.C."/>
            <person name="Singh A."/>
            <person name="Wilkins M.J."/>
            <person name="Karaoz U."/>
            <person name="Brodie E.L."/>
            <person name="Williams K.H."/>
            <person name="Hubbard S.S."/>
            <person name="Banfield J.F."/>
        </authorList>
    </citation>
    <scope>NUCLEOTIDE SEQUENCE [LARGE SCALE GENOMIC DNA]</scope>
</reference>
<evidence type="ECO:0000256" key="4">
    <source>
        <dbReference type="ARBA" id="ARBA00040480"/>
    </source>
</evidence>
<evidence type="ECO:0000313" key="7">
    <source>
        <dbReference type="Proteomes" id="UP000179266"/>
    </source>
</evidence>
<dbReference type="Gene3D" id="3.40.50.300">
    <property type="entry name" value="P-loop containing nucleotide triphosphate hydrolases"/>
    <property type="match status" value="1"/>
</dbReference>
<dbReference type="SMART" id="SM00382">
    <property type="entry name" value="AAA"/>
    <property type="match status" value="1"/>
</dbReference>
<protein>
    <recommendedName>
        <fullName evidence="4">Uncharacterized AAA domain-containing protein ycf46</fullName>
    </recommendedName>
</protein>
<feature type="non-terminal residue" evidence="6">
    <location>
        <position position="487"/>
    </location>
</feature>